<sequence>MEIYSQEHFEKMQMMCRYFESHSKVNELYLPEFTISKSINDVIEYEENNVEGI</sequence>
<evidence type="ECO:0000313" key="2">
    <source>
        <dbReference type="Proteomes" id="UP000556700"/>
    </source>
</evidence>
<accession>A0A6V6ZB71</accession>
<name>A0A6V6ZB71_9FLAO</name>
<dbReference type="EMBL" id="CAIJDO010000237">
    <property type="protein sequence ID" value="CAD0008786.1"/>
    <property type="molecule type" value="Genomic_DNA"/>
</dbReference>
<dbReference type="RefSeq" id="WP_157505820.1">
    <property type="nucleotide sequence ID" value="NZ_CAIJDO010000237.1"/>
</dbReference>
<protein>
    <submittedName>
        <fullName evidence="1">Uncharacterized protein</fullName>
    </submittedName>
</protein>
<comment type="caution">
    <text evidence="1">The sequence shown here is derived from an EMBL/GenBank/DDBJ whole genome shotgun (WGS) entry which is preliminary data.</text>
</comment>
<gene>
    <name evidence="1" type="ORF">FLACHUCJ7_03962</name>
</gene>
<organism evidence="1 2">
    <name type="scientific">Flavobacterium chungangense</name>
    <dbReference type="NCBI Taxonomy" id="554283"/>
    <lineage>
        <taxon>Bacteria</taxon>
        <taxon>Pseudomonadati</taxon>
        <taxon>Bacteroidota</taxon>
        <taxon>Flavobacteriia</taxon>
        <taxon>Flavobacteriales</taxon>
        <taxon>Flavobacteriaceae</taxon>
        <taxon>Flavobacterium</taxon>
    </lineage>
</organism>
<evidence type="ECO:0000313" key="1">
    <source>
        <dbReference type="EMBL" id="CAD0008786.1"/>
    </source>
</evidence>
<reference evidence="1 2" key="1">
    <citation type="submission" date="2020-06" db="EMBL/GenBank/DDBJ databases">
        <authorList>
            <person name="Criscuolo A."/>
        </authorList>
    </citation>
    <scope>NUCLEOTIDE SEQUENCE [LARGE SCALE GENOMIC DNA]</scope>
    <source>
        <strain evidence="2">CIP 110025</strain>
    </source>
</reference>
<dbReference type="AlphaFoldDB" id="A0A6V6ZB71"/>
<keyword evidence="2" id="KW-1185">Reference proteome</keyword>
<proteinExistence type="predicted"/>
<dbReference type="Proteomes" id="UP000556700">
    <property type="component" value="Unassembled WGS sequence"/>
</dbReference>